<dbReference type="EMBL" id="JAUSVM010000001">
    <property type="protein sequence ID" value="MDQ0426728.1"/>
    <property type="molecule type" value="Genomic_DNA"/>
</dbReference>
<dbReference type="InterPro" id="IPR029033">
    <property type="entry name" value="His_PPase_superfam"/>
</dbReference>
<keyword evidence="2" id="KW-0413">Isomerase</keyword>
<dbReference type="InterPro" id="IPR013078">
    <property type="entry name" value="His_Pase_superF_clade-1"/>
</dbReference>
<proteinExistence type="predicted"/>
<gene>
    <name evidence="2" type="ORF">JO380_003109</name>
</gene>
<dbReference type="Proteomes" id="UP001240250">
    <property type="component" value="Unassembled WGS sequence"/>
</dbReference>
<dbReference type="PANTHER" id="PTHR48100">
    <property type="entry name" value="BROAD-SPECIFICITY PHOSPHATASE YOR283W-RELATED"/>
    <property type="match status" value="1"/>
</dbReference>
<dbReference type="SUPFAM" id="SSF53254">
    <property type="entry name" value="Phosphoglycerate mutase-like"/>
    <property type="match status" value="1"/>
</dbReference>
<dbReference type="RefSeq" id="WP_070318652.1">
    <property type="nucleotide sequence ID" value="NZ_JAUSVM010000001.1"/>
</dbReference>
<dbReference type="EC" id="5.4.2.12" evidence="2"/>
<feature type="region of interest" description="Disordered" evidence="1">
    <location>
        <begin position="1"/>
        <end position="86"/>
    </location>
</feature>
<dbReference type="Pfam" id="PF00300">
    <property type="entry name" value="His_Phos_1"/>
    <property type="match status" value="1"/>
</dbReference>
<keyword evidence="3" id="KW-1185">Reference proteome</keyword>
<dbReference type="Gene3D" id="3.40.50.1240">
    <property type="entry name" value="Phosphoglycerate mutase-like"/>
    <property type="match status" value="1"/>
</dbReference>
<protein>
    <submittedName>
        <fullName evidence="2">Phosphoglycerate mutase</fullName>
        <ecNumber evidence="2">5.4.2.12</ecNumber>
    </submittedName>
</protein>
<dbReference type="PANTHER" id="PTHR48100:SF1">
    <property type="entry name" value="HISTIDINE PHOSPHATASE FAMILY PROTEIN-RELATED"/>
    <property type="match status" value="1"/>
</dbReference>
<dbReference type="InterPro" id="IPR050275">
    <property type="entry name" value="PGM_Phosphatase"/>
</dbReference>
<evidence type="ECO:0000313" key="3">
    <source>
        <dbReference type="Proteomes" id="UP001240250"/>
    </source>
</evidence>
<organism evidence="2 3">
    <name type="scientific">Cellulomonas iranensis</name>
    <dbReference type="NCBI Taxonomy" id="76862"/>
    <lineage>
        <taxon>Bacteria</taxon>
        <taxon>Bacillati</taxon>
        <taxon>Actinomycetota</taxon>
        <taxon>Actinomycetes</taxon>
        <taxon>Micrococcales</taxon>
        <taxon>Cellulomonadaceae</taxon>
        <taxon>Cellulomonas</taxon>
    </lineage>
</organism>
<dbReference type="CDD" id="cd07067">
    <property type="entry name" value="HP_PGM_like"/>
    <property type="match status" value="1"/>
</dbReference>
<comment type="caution">
    <text evidence="2">The sequence shown here is derived from an EMBL/GenBank/DDBJ whole genome shotgun (WGS) entry which is preliminary data.</text>
</comment>
<name>A0ABU0GNT2_9CELL</name>
<dbReference type="GO" id="GO:0004619">
    <property type="term" value="F:phosphoglycerate mutase activity"/>
    <property type="evidence" value="ECO:0007669"/>
    <property type="project" value="UniProtKB-EC"/>
</dbReference>
<evidence type="ECO:0000313" key="2">
    <source>
        <dbReference type="EMBL" id="MDQ0426728.1"/>
    </source>
</evidence>
<feature type="compositionally biased region" description="Polar residues" evidence="1">
    <location>
        <begin position="62"/>
        <end position="76"/>
    </location>
</feature>
<reference evidence="2 3" key="1">
    <citation type="submission" date="2023-07" db="EMBL/GenBank/DDBJ databases">
        <title>Sequencing the genomes of 1000 actinobacteria strains.</title>
        <authorList>
            <person name="Klenk H.-P."/>
        </authorList>
    </citation>
    <scope>NUCLEOTIDE SEQUENCE [LARGE SCALE GENOMIC DNA]</scope>
    <source>
        <strain evidence="2 3">DSM 14785</strain>
    </source>
</reference>
<sequence length="267" mass="28115">MTPTQPADASPDPTFDPLAVDPADPTASGASATPRRRASRPSGASPRFDDEQPTTVVLVRHGQTTMTVSRGYSGSSEPGPPLDEHGRAQARSAAALVERVGRDLWGDIPFPGEVVASPMVRTQETAAVIAERLGLPVRTDAAFQEADFGAWQGLTAEQIEERWPGELEPWHTSGRVRPPGGESIADVGERLRRGLDALRAGGGDRTVVVVSHAVAIRAALGVTLGSDPGTWSQLRVAPASVSIVRLFADRRDEIAVAGAPSEGWARG</sequence>
<evidence type="ECO:0000256" key="1">
    <source>
        <dbReference type="SAM" id="MobiDB-lite"/>
    </source>
</evidence>
<dbReference type="SMART" id="SM00855">
    <property type="entry name" value="PGAM"/>
    <property type="match status" value="1"/>
</dbReference>
<accession>A0ABU0GNT2</accession>